<feature type="region of interest" description="Disordered" evidence="1">
    <location>
        <begin position="170"/>
        <end position="222"/>
    </location>
</feature>
<feature type="compositionally biased region" description="Low complexity" evidence="1">
    <location>
        <begin position="188"/>
        <end position="197"/>
    </location>
</feature>
<evidence type="ECO:0000256" key="1">
    <source>
        <dbReference type="SAM" id="MobiDB-lite"/>
    </source>
</evidence>
<name>A0ABQ5G6R0_9ASTR</name>
<feature type="compositionally biased region" description="Acidic residues" evidence="1">
    <location>
        <begin position="1"/>
        <end position="10"/>
    </location>
</feature>
<feature type="compositionally biased region" description="Acidic residues" evidence="1">
    <location>
        <begin position="198"/>
        <end position="215"/>
    </location>
</feature>
<accession>A0ABQ5G6R0</accession>
<sequence length="625" mass="71603">MSNDYDDEDEIKITDKAEGDEDEEMDYTTSQLYDDVDIRLNEPVAVILIKRLLIKLKVMTIEEMDYNTSQLYDEIVDYYGLNLNLLFLIKVCSRGSTILLTPTLLTVPGSVIFDSSQVFSTVIPQSLPSFTSPPPTTTASYDILKSDLLISYPSSNASISVFIEEKQKKTKDEDPSLSGSSKGDKSQSKSSGKSVQSEEPEFEVADSDMPQDQEENLGKDDKEPKVWLMTLASSAKKLSKTFDELMSTPIDFSAFIMNGLKINNLTQETLLGPAFRLLKGTRSNYAELEYDFEECYKALSEKLDWENPEGGDYPFDLTKPLPLVMSRNRQKVPVDYFFNNDLKYLQGGISTMTYTTSLTKTKAAQYDLAGIEDMTFYAYARGLQSRHDVYSTKRILAVTHVEVMRKHGYGYLKEIVVRRADNILYRFKEGDFPRLRINDIEDMLLLVVQNRLTNLSGEVMTEMWNQNRRDLPRDIPLDSVVVLMYDKRSKSENKGKVPTEMKLVLEQTQQGTSYEVSASTEGVEELKRKVKIKGGKKEALFTLSMKVKENQERCIIKAFKLSYQEKYEHVSPKSQDHKMARLQDDVKRLCLVDDLKKFKITFMSSQRYKSKPEVYNHYIDSQVKD</sequence>
<reference evidence="2" key="1">
    <citation type="journal article" date="2022" name="Int. J. Mol. Sci.">
        <title>Draft Genome of Tanacetum Coccineum: Genomic Comparison of Closely Related Tanacetum-Family Plants.</title>
        <authorList>
            <person name="Yamashiro T."/>
            <person name="Shiraishi A."/>
            <person name="Nakayama K."/>
            <person name="Satake H."/>
        </authorList>
    </citation>
    <scope>NUCLEOTIDE SEQUENCE</scope>
</reference>
<organism evidence="2 3">
    <name type="scientific">Tanacetum coccineum</name>
    <dbReference type="NCBI Taxonomy" id="301880"/>
    <lineage>
        <taxon>Eukaryota</taxon>
        <taxon>Viridiplantae</taxon>
        <taxon>Streptophyta</taxon>
        <taxon>Embryophyta</taxon>
        <taxon>Tracheophyta</taxon>
        <taxon>Spermatophyta</taxon>
        <taxon>Magnoliopsida</taxon>
        <taxon>eudicotyledons</taxon>
        <taxon>Gunneridae</taxon>
        <taxon>Pentapetalae</taxon>
        <taxon>asterids</taxon>
        <taxon>campanulids</taxon>
        <taxon>Asterales</taxon>
        <taxon>Asteraceae</taxon>
        <taxon>Asteroideae</taxon>
        <taxon>Anthemideae</taxon>
        <taxon>Anthemidinae</taxon>
        <taxon>Tanacetum</taxon>
    </lineage>
</organism>
<protein>
    <submittedName>
        <fullName evidence="2">Uncharacterized protein</fullName>
    </submittedName>
</protein>
<evidence type="ECO:0000313" key="3">
    <source>
        <dbReference type="Proteomes" id="UP001151760"/>
    </source>
</evidence>
<reference evidence="2" key="2">
    <citation type="submission" date="2022-01" db="EMBL/GenBank/DDBJ databases">
        <authorList>
            <person name="Yamashiro T."/>
            <person name="Shiraishi A."/>
            <person name="Satake H."/>
            <person name="Nakayama K."/>
        </authorList>
    </citation>
    <scope>NUCLEOTIDE SEQUENCE</scope>
</reference>
<keyword evidence="3" id="KW-1185">Reference proteome</keyword>
<feature type="region of interest" description="Disordered" evidence="1">
    <location>
        <begin position="1"/>
        <end position="26"/>
    </location>
</feature>
<comment type="caution">
    <text evidence="2">The sequence shown here is derived from an EMBL/GenBank/DDBJ whole genome shotgun (WGS) entry which is preliminary data.</text>
</comment>
<evidence type="ECO:0000313" key="2">
    <source>
        <dbReference type="EMBL" id="GJT70714.1"/>
    </source>
</evidence>
<dbReference type="EMBL" id="BQNB010018103">
    <property type="protein sequence ID" value="GJT70714.1"/>
    <property type="molecule type" value="Genomic_DNA"/>
</dbReference>
<proteinExistence type="predicted"/>
<gene>
    <name evidence="2" type="ORF">Tco_1030000</name>
</gene>
<dbReference type="Proteomes" id="UP001151760">
    <property type="component" value="Unassembled WGS sequence"/>
</dbReference>